<dbReference type="GO" id="GO:0016787">
    <property type="term" value="F:hydrolase activity"/>
    <property type="evidence" value="ECO:0007669"/>
    <property type="project" value="UniProtKB-KW"/>
</dbReference>
<proteinExistence type="predicted"/>
<keyword evidence="2" id="KW-0378">Hydrolase</keyword>
<dbReference type="STRING" id="1499966.U14_00109"/>
<sequence length="260" mass="28904">MFITIRNLKLHYHASGEGLPILLLHGWGVDLTTFAPLHAHLERFFHAISLDFPGFGQSDPPPAVWGTAEYADLVREFMQAMQLDAPILIGHSFGGRVAIRLASSQPIPKMILFGSAGIRPKRSLKYYMKVSAFKAAKMILTLPGIRAHGEPILERFRNQAGSADYRQATGVMRGTFIKVVNEDLRHLLPNIAASTLLIWGERDTATPVADGRLMERLIPDAGLVVLKDAGHYAFLDRFQQTTLIVNNFLKYDMSQIASKP</sequence>
<dbReference type="GO" id="GO:0016020">
    <property type="term" value="C:membrane"/>
    <property type="evidence" value="ECO:0007669"/>
    <property type="project" value="TreeGrafter"/>
</dbReference>
<dbReference type="InterPro" id="IPR000073">
    <property type="entry name" value="AB_hydrolase_1"/>
</dbReference>
<protein>
    <submittedName>
        <fullName evidence="2">Alpha/beta hydrolase fold protein</fullName>
    </submittedName>
</protein>
<organism evidence="2">
    <name type="scientific">Candidatus Moduliflexus flocculans</name>
    <dbReference type="NCBI Taxonomy" id="1499966"/>
    <lineage>
        <taxon>Bacteria</taxon>
        <taxon>Candidatus Moduliflexota</taxon>
        <taxon>Candidatus Moduliflexia</taxon>
        <taxon>Candidatus Moduliflexales</taxon>
        <taxon>Candidatus Moduliflexaceae</taxon>
    </lineage>
</organism>
<evidence type="ECO:0000259" key="1">
    <source>
        <dbReference type="Pfam" id="PF00561"/>
    </source>
</evidence>
<dbReference type="SUPFAM" id="SSF53474">
    <property type="entry name" value="alpha/beta-Hydrolases"/>
    <property type="match status" value="1"/>
</dbReference>
<dbReference type="InterPro" id="IPR050266">
    <property type="entry name" value="AB_hydrolase_sf"/>
</dbReference>
<accession>A0A0S6VPK8</accession>
<dbReference type="AlphaFoldDB" id="A0A0S6VPK8"/>
<reference evidence="2" key="1">
    <citation type="journal article" date="2015" name="PeerJ">
        <title>First genomic representation of candidate bacterial phylum KSB3 points to enhanced environmental sensing as a trigger of wastewater bulking.</title>
        <authorList>
            <person name="Sekiguchi Y."/>
            <person name="Ohashi A."/>
            <person name="Parks D.H."/>
            <person name="Yamauchi T."/>
            <person name="Tyson G.W."/>
            <person name="Hugenholtz P."/>
        </authorList>
    </citation>
    <scope>NUCLEOTIDE SEQUENCE [LARGE SCALE GENOMIC DNA]</scope>
</reference>
<dbReference type="Proteomes" id="UP000030700">
    <property type="component" value="Unassembled WGS sequence"/>
</dbReference>
<dbReference type="PANTHER" id="PTHR43798:SF33">
    <property type="entry name" value="HYDROLASE, PUTATIVE (AFU_ORTHOLOGUE AFUA_2G14860)-RELATED"/>
    <property type="match status" value="1"/>
</dbReference>
<gene>
    <name evidence="2" type="ORF">U14_00109</name>
</gene>
<evidence type="ECO:0000313" key="3">
    <source>
        <dbReference type="Proteomes" id="UP000030700"/>
    </source>
</evidence>
<dbReference type="InterPro" id="IPR029058">
    <property type="entry name" value="AB_hydrolase_fold"/>
</dbReference>
<dbReference type="EMBL" id="DF820455">
    <property type="protein sequence ID" value="GAK48898.1"/>
    <property type="molecule type" value="Genomic_DNA"/>
</dbReference>
<name>A0A0S6VPK8_9BACT</name>
<dbReference type="Pfam" id="PF00561">
    <property type="entry name" value="Abhydrolase_1"/>
    <property type="match status" value="1"/>
</dbReference>
<evidence type="ECO:0000313" key="2">
    <source>
        <dbReference type="EMBL" id="GAK48898.1"/>
    </source>
</evidence>
<dbReference type="PRINTS" id="PR00111">
    <property type="entry name" value="ABHYDROLASE"/>
</dbReference>
<dbReference type="PANTHER" id="PTHR43798">
    <property type="entry name" value="MONOACYLGLYCEROL LIPASE"/>
    <property type="match status" value="1"/>
</dbReference>
<dbReference type="Gene3D" id="3.40.50.1820">
    <property type="entry name" value="alpha/beta hydrolase"/>
    <property type="match status" value="1"/>
</dbReference>
<keyword evidence="3" id="KW-1185">Reference proteome</keyword>
<dbReference type="HOGENOM" id="CLU_020336_13_2_0"/>
<feature type="domain" description="AB hydrolase-1" evidence="1">
    <location>
        <begin position="20"/>
        <end position="237"/>
    </location>
</feature>